<feature type="domain" description="WRKY" evidence="6">
    <location>
        <begin position="35"/>
        <end position="60"/>
    </location>
</feature>
<evidence type="ECO:0000256" key="4">
    <source>
        <dbReference type="ARBA" id="ARBA00023163"/>
    </source>
</evidence>
<evidence type="ECO:0000259" key="6">
    <source>
        <dbReference type="PROSITE" id="PS50811"/>
    </source>
</evidence>
<evidence type="ECO:0000313" key="8">
    <source>
        <dbReference type="Proteomes" id="UP000265520"/>
    </source>
</evidence>
<evidence type="ECO:0000256" key="3">
    <source>
        <dbReference type="ARBA" id="ARBA00023125"/>
    </source>
</evidence>
<feature type="non-terminal residue" evidence="7">
    <location>
        <position position="1"/>
    </location>
</feature>
<reference evidence="7 8" key="1">
    <citation type="journal article" date="2018" name="Front. Plant Sci.">
        <title>Red Clover (Trifolium pratense) and Zigzag Clover (T. medium) - A Picture of Genomic Similarities and Differences.</title>
        <authorList>
            <person name="Dluhosova J."/>
            <person name="Istvanek J."/>
            <person name="Nedelnik J."/>
            <person name="Repkova J."/>
        </authorList>
    </citation>
    <scope>NUCLEOTIDE SEQUENCE [LARGE SCALE GENOMIC DNA]</scope>
    <source>
        <strain evidence="8">cv. 10/8</strain>
        <tissue evidence="7">Leaf</tissue>
    </source>
</reference>
<organism evidence="7 8">
    <name type="scientific">Trifolium medium</name>
    <dbReference type="NCBI Taxonomy" id="97028"/>
    <lineage>
        <taxon>Eukaryota</taxon>
        <taxon>Viridiplantae</taxon>
        <taxon>Streptophyta</taxon>
        <taxon>Embryophyta</taxon>
        <taxon>Tracheophyta</taxon>
        <taxon>Spermatophyta</taxon>
        <taxon>Magnoliopsida</taxon>
        <taxon>eudicotyledons</taxon>
        <taxon>Gunneridae</taxon>
        <taxon>Pentapetalae</taxon>
        <taxon>rosids</taxon>
        <taxon>fabids</taxon>
        <taxon>Fabales</taxon>
        <taxon>Fabaceae</taxon>
        <taxon>Papilionoideae</taxon>
        <taxon>50 kb inversion clade</taxon>
        <taxon>NPAAA clade</taxon>
        <taxon>Hologalegina</taxon>
        <taxon>IRL clade</taxon>
        <taxon>Trifolieae</taxon>
        <taxon>Trifolium</taxon>
    </lineage>
</organism>
<keyword evidence="4" id="KW-0804">Transcription</keyword>
<evidence type="ECO:0000256" key="5">
    <source>
        <dbReference type="ARBA" id="ARBA00023242"/>
    </source>
</evidence>
<evidence type="ECO:0000256" key="1">
    <source>
        <dbReference type="ARBA" id="ARBA00004123"/>
    </source>
</evidence>
<dbReference type="AlphaFoldDB" id="A0A392NFY1"/>
<evidence type="ECO:0000313" key="7">
    <source>
        <dbReference type="EMBL" id="MCH98767.1"/>
    </source>
</evidence>
<keyword evidence="8" id="KW-1185">Reference proteome</keyword>
<dbReference type="GO" id="GO:0043565">
    <property type="term" value="F:sequence-specific DNA binding"/>
    <property type="evidence" value="ECO:0007669"/>
    <property type="project" value="InterPro"/>
</dbReference>
<comment type="subcellular location">
    <subcellularLocation>
        <location evidence="1">Nucleus</location>
    </subcellularLocation>
</comment>
<proteinExistence type="predicted"/>
<dbReference type="SUPFAM" id="SSF118290">
    <property type="entry name" value="WRKY DNA-binding domain"/>
    <property type="match status" value="1"/>
</dbReference>
<keyword evidence="2" id="KW-0805">Transcription regulation</keyword>
<protein>
    <submittedName>
        <fullName evidence="7">WRKY DNA-binding protein 32</fullName>
    </submittedName>
</protein>
<dbReference type="InterPro" id="IPR003657">
    <property type="entry name" value="WRKY_dom"/>
</dbReference>
<name>A0A392NFY1_9FABA</name>
<keyword evidence="3 7" id="KW-0238">DNA-binding</keyword>
<feature type="non-terminal residue" evidence="7">
    <location>
        <position position="60"/>
    </location>
</feature>
<comment type="caution">
    <text evidence="7">The sequence shown here is derived from an EMBL/GenBank/DDBJ whole genome shotgun (WGS) entry which is preliminary data.</text>
</comment>
<dbReference type="Proteomes" id="UP000265520">
    <property type="component" value="Unassembled WGS sequence"/>
</dbReference>
<dbReference type="PROSITE" id="PS50811">
    <property type="entry name" value="WRKY"/>
    <property type="match status" value="1"/>
</dbReference>
<dbReference type="GO" id="GO:0003700">
    <property type="term" value="F:DNA-binding transcription factor activity"/>
    <property type="evidence" value="ECO:0007669"/>
    <property type="project" value="InterPro"/>
</dbReference>
<dbReference type="EMBL" id="LXQA010038486">
    <property type="protein sequence ID" value="MCH98767.1"/>
    <property type="molecule type" value="Genomic_DNA"/>
</dbReference>
<dbReference type="Gene3D" id="2.20.25.80">
    <property type="entry name" value="WRKY domain"/>
    <property type="match status" value="1"/>
</dbReference>
<accession>A0A392NFY1</accession>
<keyword evidence="5" id="KW-0539">Nucleus</keyword>
<sequence length="60" mass="6765">PELQPFDANGTSENIIEQPLMQETFSRVERVEKARYVGISGDGYRWHKVGGKIVKGNPHP</sequence>
<dbReference type="GO" id="GO:0005634">
    <property type="term" value="C:nucleus"/>
    <property type="evidence" value="ECO:0007669"/>
    <property type="project" value="UniProtKB-SubCell"/>
</dbReference>
<dbReference type="InterPro" id="IPR036576">
    <property type="entry name" value="WRKY_dom_sf"/>
</dbReference>
<evidence type="ECO:0000256" key="2">
    <source>
        <dbReference type="ARBA" id="ARBA00023015"/>
    </source>
</evidence>